<evidence type="ECO:0000313" key="2">
    <source>
        <dbReference type="EMBL" id="TWI79961.1"/>
    </source>
</evidence>
<protein>
    <submittedName>
        <fullName evidence="2">Pimeloyl-ACP methyl ester carboxylesterase</fullName>
    </submittedName>
</protein>
<dbReference type="PANTHER" id="PTHR43194:SF2">
    <property type="entry name" value="PEROXISOMAL MEMBRANE PROTEIN LPX1"/>
    <property type="match status" value="1"/>
</dbReference>
<evidence type="ECO:0000313" key="3">
    <source>
        <dbReference type="Proteomes" id="UP000320593"/>
    </source>
</evidence>
<proteinExistence type="predicted"/>
<dbReference type="SUPFAM" id="SSF53474">
    <property type="entry name" value="alpha/beta-Hydrolases"/>
    <property type="match status" value="1"/>
</dbReference>
<dbReference type="InterPro" id="IPR000073">
    <property type="entry name" value="AB_hydrolase_1"/>
</dbReference>
<dbReference type="RefSeq" id="WP_208995356.1">
    <property type="nucleotide sequence ID" value="NZ_SMLY01000079.1"/>
</dbReference>
<keyword evidence="3" id="KW-1185">Reference proteome</keyword>
<dbReference type="Proteomes" id="UP000320593">
    <property type="component" value="Unassembled WGS sequence"/>
</dbReference>
<reference evidence="2 3" key="1">
    <citation type="submission" date="2019-07" db="EMBL/GenBank/DDBJ databases">
        <title>Genomic Encyclopedia of Archaeal and Bacterial Type Strains, Phase II (KMG-II): from individual species to whole genera.</title>
        <authorList>
            <person name="Goeker M."/>
        </authorList>
    </citation>
    <scope>NUCLEOTIDE SEQUENCE [LARGE SCALE GENOMIC DNA]</scope>
    <source>
        <strain evidence="2 3">ATCC BAA-252</strain>
    </source>
</reference>
<dbReference type="InterPro" id="IPR050228">
    <property type="entry name" value="Carboxylesterase_BioH"/>
</dbReference>
<name>A0A562SF33_9HYPH</name>
<accession>A0A562SF33</accession>
<dbReference type="Pfam" id="PF12697">
    <property type="entry name" value="Abhydrolase_6"/>
    <property type="match status" value="1"/>
</dbReference>
<dbReference type="EMBL" id="VLLF01000012">
    <property type="protein sequence ID" value="TWI79961.1"/>
    <property type="molecule type" value="Genomic_DNA"/>
</dbReference>
<evidence type="ECO:0000259" key="1">
    <source>
        <dbReference type="Pfam" id="PF12697"/>
    </source>
</evidence>
<dbReference type="AlphaFoldDB" id="A0A562SF33"/>
<gene>
    <name evidence="2" type="ORF">JM93_04073</name>
</gene>
<sequence>MPNAPIVLLHGTNAAPWTMQTFTRFFEQQGYSCHTPTYRHHDLPASDERQTALTGLSIADYVSDISAFISGLEQPPIVIGHSLGGLIAQLLAARGEIRAAVLINSSICHGTLPTTDMERALGKGFMSAGRFWEMAPGQDFELLAAYGLNTMPEHQQHAICDRLGTESGTVLFELFFWMYDINQTTWIDHATVQTPLLFLSGTEDKVVPPSTSRAMASRYGDWARFVEVEGKCHYMQLEDGWQDIAQTSLDWISALPETS</sequence>
<dbReference type="Gene3D" id="3.40.50.1820">
    <property type="entry name" value="alpha/beta hydrolase"/>
    <property type="match status" value="1"/>
</dbReference>
<dbReference type="InterPro" id="IPR029058">
    <property type="entry name" value="AB_hydrolase_fold"/>
</dbReference>
<dbReference type="PANTHER" id="PTHR43194">
    <property type="entry name" value="HYDROLASE ALPHA/BETA FOLD FAMILY"/>
    <property type="match status" value="1"/>
</dbReference>
<comment type="caution">
    <text evidence="2">The sequence shown here is derived from an EMBL/GenBank/DDBJ whole genome shotgun (WGS) entry which is preliminary data.</text>
</comment>
<feature type="domain" description="AB hydrolase-1" evidence="1">
    <location>
        <begin position="6"/>
        <end position="246"/>
    </location>
</feature>
<organism evidence="2 3">
    <name type="scientific">Roseibium hamelinense</name>
    <dbReference type="NCBI Taxonomy" id="150831"/>
    <lineage>
        <taxon>Bacteria</taxon>
        <taxon>Pseudomonadati</taxon>
        <taxon>Pseudomonadota</taxon>
        <taxon>Alphaproteobacteria</taxon>
        <taxon>Hyphomicrobiales</taxon>
        <taxon>Stappiaceae</taxon>
        <taxon>Roseibium</taxon>
    </lineage>
</organism>